<name>A0A0P1AVE3_PLAHL</name>
<protein>
    <submittedName>
        <fullName evidence="1">Uncharacterized protein</fullName>
    </submittedName>
</protein>
<evidence type="ECO:0000313" key="2">
    <source>
        <dbReference type="Proteomes" id="UP000054928"/>
    </source>
</evidence>
<organism evidence="1 2">
    <name type="scientific">Plasmopara halstedii</name>
    <name type="common">Downy mildew of sunflower</name>
    <dbReference type="NCBI Taxonomy" id="4781"/>
    <lineage>
        <taxon>Eukaryota</taxon>
        <taxon>Sar</taxon>
        <taxon>Stramenopiles</taxon>
        <taxon>Oomycota</taxon>
        <taxon>Peronosporomycetes</taxon>
        <taxon>Peronosporales</taxon>
        <taxon>Peronosporaceae</taxon>
        <taxon>Plasmopara</taxon>
    </lineage>
</organism>
<dbReference type="RefSeq" id="XP_036263325.1">
    <property type="nucleotide sequence ID" value="XM_036407064.1"/>
</dbReference>
<dbReference type="GeneID" id="59052692"/>
<reference evidence="2" key="1">
    <citation type="submission" date="2014-09" db="EMBL/GenBank/DDBJ databases">
        <authorList>
            <person name="Sharma Rahul"/>
            <person name="Thines Marco"/>
        </authorList>
    </citation>
    <scope>NUCLEOTIDE SEQUENCE [LARGE SCALE GENOMIC DNA]</scope>
</reference>
<dbReference type="EMBL" id="CCYD01001538">
    <property type="protein sequence ID" value="CEG45082.1"/>
    <property type="molecule type" value="Genomic_DNA"/>
</dbReference>
<sequence>MKYNIELTANLEPESQRNGTVWLLAREKISQLSRFPLQSWKGFATIKIVHIGRWNSSKIEFCWRSVSRELHKESFYNPPNTACSVVRIFVVGQLSLSCIL</sequence>
<keyword evidence="2" id="KW-1185">Reference proteome</keyword>
<dbReference type="AlphaFoldDB" id="A0A0P1AVE3"/>
<dbReference type="Proteomes" id="UP000054928">
    <property type="component" value="Unassembled WGS sequence"/>
</dbReference>
<proteinExistence type="predicted"/>
<accession>A0A0P1AVE3</accession>
<evidence type="ECO:0000313" key="1">
    <source>
        <dbReference type="EMBL" id="CEG45082.1"/>
    </source>
</evidence>